<dbReference type="OrthoDB" id="9803988at2"/>
<feature type="chain" id="PRO_5018604513" evidence="5">
    <location>
        <begin position="30"/>
        <end position="488"/>
    </location>
</feature>
<feature type="domain" description="Solute-binding protein family 5" evidence="6">
    <location>
        <begin position="73"/>
        <end position="164"/>
    </location>
</feature>
<feature type="signal peptide" evidence="5">
    <location>
        <begin position="1"/>
        <end position="29"/>
    </location>
</feature>
<dbReference type="InterPro" id="IPR000914">
    <property type="entry name" value="SBP_5_dom"/>
</dbReference>
<evidence type="ECO:0000256" key="4">
    <source>
        <dbReference type="ARBA" id="ARBA00022729"/>
    </source>
</evidence>
<protein>
    <submittedName>
        <fullName evidence="7">ABC transporter substrate-binding protein</fullName>
    </submittedName>
</protein>
<evidence type="ECO:0000256" key="1">
    <source>
        <dbReference type="ARBA" id="ARBA00004418"/>
    </source>
</evidence>
<dbReference type="GO" id="GO:1904680">
    <property type="term" value="F:peptide transmembrane transporter activity"/>
    <property type="evidence" value="ECO:0007669"/>
    <property type="project" value="TreeGrafter"/>
</dbReference>
<dbReference type="Proteomes" id="UP000282837">
    <property type="component" value="Unassembled WGS sequence"/>
</dbReference>
<dbReference type="EMBL" id="SACO01000007">
    <property type="protein sequence ID" value="RVU04731.1"/>
    <property type="molecule type" value="Genomic_DNA"/>
</dbReference>
<evidence type="ECO:0000256" key="5">
    <source>
        <dbReference type="SAM" id="SignalP"/>
    </source>
</evidence>
<name>A0A3S2V6B0_9SPHN</name>
<sequence length="488" mass="52874">MKPSPLFKLAPFSSLTCAAALLASLTACHKETNQALRVAVIGEGELDANPVAADMLEAAGQEGLVALDEQGRVVPALADRWIVTDDGLSYIFRLRDSAAPDGSPLTSESVRNALRQTIAATKDTPLGLELGVVDEVRAMAGRVVEIRLTHPMPDFLQLMAEPALGLRWRGRGTGPMRIKSKDGLLWLTALPPSERGQPMPENWQATTRPVTLVQKPVEAALADLGAGRVDLVLGGSFADAARIPNGRLSRLQAGFDPVAGLFGLKVENEQGFLALPLNREALAMVIDRVALGQALGIAGFVPNTRLLPMALRGDDKSERWSDYDMEGRQKLAMQRISRWNAVHPERVRLRLALPKGPGADILATRITQDFGSIGVEIERVNIKDPADLRLLDQVAPYANPAWYFHVLHCRANQDCSTESDILIEKTSETSASETIALYAEAERLTLSANVFIPLGLPVRWSASAGSVHGFSFNTHSLHNIYPMSQLGN</sequence>
<evidence type="ECO:0000313" key="7">
    <source>
        <dbReference type="EMBL" id="RVU04731.1"/>
    </source>
</evidence>
<dbReference type="GO" id="GO:0030313">
    <property type="term" value="C:cell envelope"/>
    <property type="evidence" value="ECO:0007669"/>
    <property type="project" value="UniProtKB-SubCell"/>
</dbReference>
<dbReference type="Pfam" id="PF00496">
    <property type="entry name" value="SBP_bac_5"/>
    <property type="match status" value="1"/>
</dbReference>
<dbReference type="Gene3D" id="3.40.190.10">
    <property type="entry name" value="Periplasmic binding protein-like II"/>
    <property type="match status" value="1"/>
</dbReference>
<evidence type="ECO:0000313" key="8">
    <source>
        <dbReference type="Proteomes" id="UP000282837"/>
    </source>
</evidence>
<dbReference type="InterPro" id="IPR039424">
    <property type="entry name" value="SBP_5"/>
</dbReference>
<dbReference type="PANTHER" id="PTHR30290:SF10">
    <property type="entry name" value="PERIPLASMIC OLIGOPEPTIDE-BINDING PROTEIN-RELATED"/>
    <property type="match status" value="1"/>
</dbReference>
<organism evidence="7 8">
    <name type="scientific">Novosphingobium umbonatum</name>
    <dbReference type="NCBI Taxonomy" id="1908524"/>
    <lineage>
        <taxon>Bacteria</taxon>
        <taxon>Pseudomonadati</taxon>
        <taxon>Pseudomonadota</taxon>
        <taxon>Alphaproteobacteria</taxon>
        <taxon>Sphingomonadales</taxon>
        <taxon>Sphingomonadaceae</taxon>
        <taxon>Novosphingobium</taxon>
    </lineage>
</organism>
<comment type="subcellular location">
    <subcellularLocation>
        <location evidence="1">Periplasm</location>
    </subcellularLocation>
</comment>
<dbReference type="PANTHER" id="PTHR30290">
    <property type="entry name" value="PERIPLASMIC BINDING COMPONENT OF ABC TRANSPORTER"/>
    <property type="match status" value="1"/>
</dbReference>
<keyword evidence="8" id="KW-1185">Reference proteome</keyword>
<keyword evidence="3" id="KW-0813">Transport</keyword>
<dbReference type="Gene3D" id="3.90.76.10">
    <property type="entry name" value="Dipeptide-binding Protein, Domain 1"/>
    <property type="match status" value="1"/>
</dbReference>
<dbReference type="RefSeq" id="WP_127709515.1">
    <property type="nucleotide sequence ID" value="NZ_SACO01000007.1"/>
</dbReference>
<gene>
    <name evidence="7" type="ORF">EOE18_11315</name>
</gene>
<dbReference type="GO" id="GO:0015833">
    <property type="term" value="P:peptide transport"/>
    <property type="evidence" value="ECO:0007669"/>
    <property type="project" value="TreeGrafter"/>
</dbReference>
<dbReference type="AlphaFoldDB" id="A0A3S2V6B0"/>
<comment type="caution">
    <text evidence="7">The sequence shown here is derived from an EMBL/GenBank/DDBJ whole genome shotgun (WGS) entry which is preliminary data.</text>
</comment>
<dbReference type="Gene3D" id="3.10.105.10">
    <property type="entry name" value="Dipeptide-binding Protein, Domain 3"/>
    <property type="match status" value="1"/>
</dbReference>
<evidence type="ECO:0000256" key="3">
    <source>
        <dbReference type="ARBA" id="ARBA00022448"/>
    </source>
</evidence>
<keyword evidence="4 5" id="KW-0732">Signal</keyword>
<dbReference type="SUPFAM" id="SSF53850">
    <property type="entry name" value="Periplasmic binding protein-like II"/>
    <property type="match status" value="1"/>
</dbReference>
<evidence type="ECO:0000256" key="2">
    <source>
        <dbReference type="ARBA" id="ARBA00005695"/>
    </source>
</evidence>
<comment type="similarity">
    <text evidence="2">Belongs to the bacterial solute-binding protein 5 family.</text>
</comment>
<accession>A0A3S2V6B0</accession>
<evidence type="ECO:0000259" key="6">
    <source>
        <dbReference type="Pfam" id="PF00496"/>
    </source>
</evidence>
<reference evidence="7 8" key="1">
    <citation type="submission" date="2019-01" db="EMBL/GenBank/DDBJ databases">
        <authorList>
            <person name="Chen W.-M."/>
        </authorList>
    </citation>
    <scope>NUCLEOTIDE SEQUENCE [LARGE SCALE GENOMIC DNA]</scope>
    <source>
        <strain evidence="7 8">FSY-9</strain>
    </source>
</reference>
<proteinExistence type="inferred from homology"/>
<dbReference type="PROSITE" id="PS51257">
    <property type="entry name" value="PROKAR_LIPOPROTEIN"/>
    <property type="match status" value="1"/>
</dbReference>